<keyword evidence="1" id="KW-0732">Signal</keyword>
<evidence type="ECO:0000313" key="3">
    <source>
        <dbReference type="EMBL" id="KZB64499.1"/>
    </source>
</evidence>
<proteinExistence type="predicted"/>
<dbReference type="Pfam" id="PF04264">
    <property type="entry name" value="YceI"/>
    <property type="match status" value="1"/>
</dbReference>
<sequence length="191" mass="20813">MTSLFKNILRASAIVPAMAICSPAFAADQWQVKTDDSDIEFAGTQLGADFEGEFNKFTAEISFSPDDLAGSKVSVLIDIASVNTENADRDSQIISADWFDVAQWPTAKFETKSFREIAPGQYEATADLTIRDVTKEVVLPFTLEIEGNEAEAEGTVTIKRTDFGVGQGQWSDTSQVGDDVTIRIDIDATRS</sequence>
<evidence type="ECO:0000313" key="4">
    <source>
        <dbReference type="Proteomes" id="UP000076335"/>
    </source>
</evidence>
<dbReference type="OrthoDB" id="1247465at2"/>
<dbReference type="SMART" id="SM00867">
    <property type="entry name" value="YceI"/>
    <property type="match status" value="1"/>
</dbReference>
<dbReference type="Proteomes" id="UP000076335">
    <property type="component" value="Unassembled WGS sequence"/>
</dbReference>
<dbReference type="PANTHER" id="PTHR34406">
    <property type="entry name" value="PROTEIN YCEI"/>
    <property type="match status" value="1"/>
</dbReference>
<accession>A0A154L5C8</accession>
<dbReference type="SUPFAM" id="SSF101874">
    <property type="entry name" value="YceI-like"/>
    <property type="match status" value="1"/>
</dbReference>
<comment type="caution">
    <text evidence="3">The sequence shown here is derived from an EMBL/GenBank/DDBJ whole genome shotgun (WGS) entry which is preliminary data.</text>
</comment>
<dbReference type="RefSeq" id="WP_062951761.1">
    <property type="nucleotide sequence ID" value="NZ_LPVY01000012.1"/>
</dbReference>
<dbReference type="PANTHER" id="PTHR34406:SF1">
    <property type="entry name" value="PROTEIN YCEI"/>
    <property type="match status" value="1"/>
</dbReference>
<feature type="signal peptide" evidence="1">
    <location>
        <begin position="1"/>
        <end position="26"/>
    </location>
</feature>
<reference evidence="3 4" key="1">
    <citation type="submission" date="2015-12" db="EMBL/GenBank/DDBJ databases">
        <title>Genome sequence of Thalassospira lucentensis MCCC 1A02072.</title>
        <authorList>
            <person name="Lu L."/>
            <person name="Lai Q."/>
            <person name="Shao Z."/>
            <person name="Qian P."/>
        </authorList>
    </citation>
    <scope>NUCLEOTIDE SEQUENCE [LARGE SCALE GENOMIC DNA]</scope>
    <source>
        <strain evidence="3 4">MCCC 1A02072</strain>
    </source>
</reference>
<dbReference type="Gene3D" id="2.40.128.110">
    <property type="entry name" value="Lipid/polyisoprenoid-binding, YceI-like"/>
    <property type="match status" value="1"/>
</dbReference>
<feature type="domain" description="Lipid/polyisoprenoid-binding YceI-like" evidence="2">
    <location>
        <begin position="29"/>
        <end position="189"/>
    </location>
</feature>
<dbReference type="InterPro" id="IPR007372">
    <property type="entry name" value="Lipid/polyisoprenoid-bd_YceI"/>
</dbReference>
<dbReference type="AlphaFoldDB" id="A0A154L5C8"/>
<dbReference type="EMBL" id="LPVY01000012">
    <property type="protein sequence ID" value="KZB64499.1"/>
    <property type="molecule type" value="Genomic_DNA"/>
</dbReference>
<evidence type="ECO:0000256" key="1">
    <source>
        <dbReference type="SAM" id="SignalP"/>
    </source>
</evidence>
<organism evidence="3 4">
    <name type="scientific">Thalassospira lucentensis</name>
    <dbReference type="NCBI Taxonomy" id="168935"/>
    <lineage>
        <taxon>Bacteria</taxon>
        <taxon>Pseudomonadati</taxon>
        <taxon>Pseudomonadota</taxon>
        <taxon>Alphaproteobacteria</taxon>
        <taxon>Rhodospirillales</taxon>
        <taxon>Thalassospiraceae</taxon>
        <taxon>Thalassospira</taxon>
    </lineage>
</organism>
<evidence type="ECO:0000259" key="2">
    <source>
        <dbReference type="SMART" id="SM00867"/>
    </source>
</evidence>
<protein>
    <submittedName>
        <fullName evidence="3">Polyisoprenoid-binding protein</fullName>
    </submittedName>
</protein>
<feature type="chain" id="PRO_5007596973" evidence="1">
    <location>
        <begin position="27"/>
        <end position="191"/>
    </location>
</feature>
<gene>
    <name evidence="3" type="ORF">AUP42_00910</name>
</gene>
<name>A0A154L5C8_9PROT</name>
<dbReference type="InterPro" id="IPR036761">
    <property type="entry name" value="TTHA0802/YceI-like_sf"/>
</dbReference>